<keyword evidence="2" id="KW-0663">Pyridoxal phosphate</keyword>
<evidence type="ECO:0000256" key="5">
    <source>
        <dbReference type="ARBA" id="ARBA00042605"/>
    </source>
</evidence>
<accession>A0AAV2RBE7</accession>
<dbReference type="GO" id="GO:0003941">
    <property type="term" value="F:L-serine ammonia-lyase activity"/>
    <property type="evidence" value="ECO:0007669"/>
    <property type="project" value="TreeGrafter"/>
</dbReference>
<comment type="caution">
    <text evidence="7">The sequence shown here is derived from an EMBL/GenBank/DDBJ whole genome shotgun (WGS) entry which is preliminary data.</text>
</comment>
<proteinExistence type="predicted"/>
<dbReference type="PANTHER" id="PTHR48078">
    <property type="entry name" value="THREONINE DEHYDRATASE, MITOCHONDRIAL-RELATED"/>
    <property type="match status" value="1"/>
</dbReference>
<dbReference type="PANTHER" id="PTHR48078:SF6">
    <property type="entry name" value="L-THREONINE DEHYDRATASE CATABOLIC TDCB"/>
    <property type="match status" value="1"/>
</dbReference>
<feature type="non-terminal residue" evidence="7">
    <location>
        <position position="1"/>
    </location>
</feature>
<dbReference type="GO" id="GO:0009097">
    <property type="term" value="P:isoleucine biosynthetic process"/>
    <property type="evidence" value="ECO:0007669"/>
    <property type="project" value="TreeGrafter"/>
</dbReference>
<reference evidence="7 8" key="1">
    <citation type="submission" date="2024-05" db="EMBL/GenBank/DDBJ databases">
        <authorList>
            <person name="Wallberg A."/>
        </authorList>
    </citation>
    <scope>NUCLEOTIDE SEQUENCE [LARGE SCALE GENOMIC DNA]</scope>
</reference>
<dbReference type="Proteomes" id="UP001497623">
    <property type="component" value="Unassembled WGS sequence"/>
</dbReference>
<evidence type="ECO:0000256" key="4">
    <source>
        <dbReference type="ARBA" id="ARBA00041766"/>
    </source>
</evidence>
<dbReference type="GO" id="GO:0006565">
    <property type="term" value="P:L-serine catabolic process"/>
    <property type="evidence" value="ECO:0007669"/>
    <property type="project" value="TreeGrafter"/>
</dbReference>
<name>A0AAV2RBE7_MEGNR</name>
<feature type="domain" description="Tryptophan synthase beta chain-like PALP" evidence="6">
    <location>
        <begin position="43"/>
        <end position="313"/>
    </location>
</feature>
<evidence type="ECO:0000256" key="2">
    <source>
        <dbReference type="ARBA" id="ARBA00022898"/>
    </source>
</evidence>
<keyword evidence="8" id="KW-1185">Reference proteome</keyword>
<evidence type="ECO:0000259" key="6">
    <source>
        <dbReference type="Pfam" id="PF00291"/>
    </source>
</evidence>
<dbReference type="Gene3D" id="3.40.50.1100">
    <property type="match status" value="2"/>
</dbReference>
<organism evidence="7 8">
    <name type="scientific">Meganyctiphanes norvegica</name>
    <name type="common">Northern krill</name>
    <name type="synonym">Thysanopoda norvegica</name>
    <dbReference type="NCBI Taxonomy" id="48144"/>
    <lineage>
        <taxon>Eukaryota</taxon>
        <taxon>Metazoa</taxon>
        <taxon>Ecdysozoa</taxon>
        <taxon>Arthropoda</taxon>
        <taxon>Crustacea</taxon>
        <taxon>Multicrustacea</taxon>
        <taxon>Malacostraca</taxon>
        <taxon>Eumalacostraca</taxon>
        <taxon>Eucarida</taxon>
        <taxon>Euphausiacea</taxon>
        <taxon>Euphausiidae</taxon>
        <taxon>Meganyctiphanes</taxon>
    </lineage>
</organism>
<dbReference type="EMBL" id="CAXKWB010018825">
    <property type="protein sequence ID" value="CAL4121232.1"/>
    <property type="molecule type" value="Genomic_DNA"/>
</dbReference>
<dbReference type="GO" id="GO:0004794">
    <property type="term" value="F:threonine deaminase activity"/>
    <property type="evidence" value="ECO:0007669"/>
    <property type="project" value="TreeGrafter"/>
</dbReference>
<dbReference type="SUPFAM" id="SSF53686">
    <property type="entry name" value="Tryptophan synthase beta subunit-like PLP-dependent enzymes"/>
    <property type="match status" value="1"/>
</dbReference>
<evidence type="ECO:0000256" key="1">
    <source>
        <dbReference type="ARBA" id="ARBA00001933"/>
    </source>
</evidence>
<dbReference type="GO" id="GO:0006567">
    <property type="term" value="P:L-threonine catabolic process"/>
    <property type="evidence" value="ECO:0007669"/>
    <property type="project" value="TreeGrafter"/>
</dbReference>
<dbReference type="Pfam" id="PF00291">
    <property type="entry name" value="PALP"/>
    <property type="match status" value="1"/>
</dbReference>
<comment type="cofactor">
    <cofactor evidence="1">
        <name>pyridoxal 5'-phosphate</name>
        <dbReference type="ChEBI" id="CHEBI:597326"/>
    </cofactor>
</comment>
<evidence type="ECO:0000313" key="8">
    <source>
        <dbReference type="Proteomes" id="UP001497623"/>
    </source>
</evidence>
<protein>
    <recommendedName>
        <fullName evidence="4">L-serine deaminase</fullName>
    </recommendedName>
    <alternativeName>
        <fullName evidence="5">L-threonine dehydratase</fullName>
    </alternativeName>
</protein>
<dbReference type="AlphaFoldDB" id="A0AAV2RBE7"/>
<gene>
    <name evidence="7" type="ORF">MNOR_LOCUS22403</name>
</gene>
<dbReference type="InterPro" id="IPR036052">
    <property type="entry name" value="TrpB-like_PALP_sf"/>
</dbReference>
<keyword evidence="3" id="KW-0456">Lyase</keyword>
<evidence type="ECO:0000256" key="3">
    <source>
        <dbReference type="ARBA" id="ARBA00023239"/>
    </source>
</evidence>
<evidence type="ECO:0000313" key="7">
    <source>
        <dbReference type="EMBL" id="CAL4121232.1"/>
    </source>
</evidence>
<sequence length="329" mass="35020">LSSSSSLSSLSSPSTHKYYQNAIRYYSFKGKLIMNIRCPLYLAVYLRLKNEQVTGSFKARGAFNKCLILKEASKGTKITALTSSTGNHGLACALAFSTLGIDGEIVIPVNCDQEKKQKIVSCGGHIHEYGTDAAETEGYSRQLAQERGFTFISPYNDYQIIAGQGTIGAEILKDLPDVDAVFASVGGGGLICGIAAYIKTKRPQCKVIGCSPVNSKVLHESVFAGHIVEEESLDTLSDGTAGGVEPGSVTLDLATELVDKWVLVSEEEIATAVFDVLKNHKKVIEGAAGVALAGARKIAQDLQGKKVAIVMCGASISLANLNNIMKTYM</sequence>
<dbReference type="InterPro" id="IPR001926">
    <property type="entry name" value="TrpB-like_PALP"/>
</dbReference>
<feature type="non-terminal residue" evidence="7">
    <location>
        <position position="329"/>
    </location>
</feature>
<dbReference type="InterPro" id="IPR050147">
    <property type="entry name" value="Ser/Thr_Dehydratase"/>
</dbReference>